<dbReference type="RefSeq" id="XP_024729505.1">
    <property type="nucleotide sequence ID" value="XM_024873010.1"/>
</dbReference>
<name>A0A2J6SPA0_9HELO</name>
<keyword evidence="2" id="KW-1185">Reference proteome</keyword>
<dbReference type="InParanoid" id="A0A2J6SPA0"/>
<feature type="non-terminal residue" evidence="1">
    <location>
        <position position="1"/>
    </location>
</feature>
<organism evidence="1 2">
    <name type="scientific">Hyaloscypha bicolor E</name>
    <dbReference type="NCBI Taxonomy" id="1095630"/>
    <lineage>
        <taxon>Eukaryota</taxon>
        <taxon>Fungi</taxon>
        <taxon>Dikarya</taxon>
        <taxon>Ascomycota</taxon>
        <taxon>Pezizomycotina</taxon>
        <taxon>Leotiomycetes</taxon>
        <taxon>Helotiales</taxon>
        <taxon>Hyaloscyphaceae</taxon>
        <taxon>Hyaloscypha</taxon>
        <taxon>Hyaloscypha bicolor</taxon>
    </lineage>
</organism>
<dbReference type="GeneID" id="36581090"/>
<dbReference type="Pfam" id="PF26639">
    <property type="entry name" value="Het-6_barrel"/>
    <property type="match status" value="1"/>
</dbReference>
<gene>
    <name evidence="1" type="ORF">K444DRAFT_481833</name>
</gene>
<dbReference type="EMBL" id="KZ613899">
    <property type="protein sequence ID" value="PMD52601.1"/>
    <property type="molecule type" value="Genomic_DNA"/>
</dbReference>
<dbReference type="OrthoDB" id="2157530at2759"/>
<accession>A0A2J6SPA0</accession>
<feature type="non-terminal residue" evidence="1">
    <location>
        <position position="58"/>
    </location>
</feature>
<evidence type="ECO:0000313" key="2">
    <source>
        <dbReference type="Proteomes" id="UP000235371"/>
    </source>
</evidence>
<evidence type="ECO:0000313" key="1">
    <source>
        <dbReference type="EMBL" id="PMD52601.1"/>
    </source>
</evidence>
<reference evidence="1 2" key="1">
    <citation type="submission" date="2016-04" db="EMBL/GenBank/DDBJ databases">
        <title>A degradative enzymes factory behind the ericoid mycorrhizal symbiosis.</title>
        <authorList>
            <consortium name="DOE Joint Genome Institute"/>
            <person name="Martino E."/>
            <person name="Morin E."/>
            <person name="Grelet G."/>
            <person name="Kuo A."/>
            <person name="Kohler A."/>
            <person name="Daghino S."/>
            <person name="Barry K."/>
            <person name="Choi C."/>
            <person name="Cichocki N."/>
            <person name="Clum A."/>
            <person name="Copeland A."/>
            <person name="Hainaut M."/>
            <person name="Haridas S."/>
            <person name="Labutti K."/>
            <person name="Lindquist E."/>
            <person name="Lipzen A."/>
            <person name="Khouja H.-R."/>
            <person name="Murat C."/>
            <person name="Ohm R."/>
            <person name="Olson A."/>
            <person name="Spatafora J."/>
            <person name="Veneault-Fourrey C."/>
            <person name="Henrissat B."/>
            <person name="Grigoriev I."/>
            <person name="Martin F."/>
            <person name="Perotto S."/>
        </authorList>
    </citation>
    <scope>NUCLEOTIDE SEQUENCE [LARGE SCALE GENOMIC DNA]</scope>
    <source>
        <strain evidence="1 2">E</strain>
    </source>
</reference>
<proteinExistence type="predicted"/>
<dbReference type="AlphaFoldDB" id="A0A2J6SPA0"/>
<sequence length="58" mass="6427">RRMFTTRDGLIGLGPEALQTRDCIALCKGGKVPYVLRKVPEGYELVGECYMHGITQGE</sequence>
<protein>
    <submittedName>
        <fullName evidence="1">Uncharacterized protein</fullName>
    </submittedName>
</protein>
<dbReference type="Proteomes" id="UP000235371">
    <property type="component" value="Unassembled WGS sequence"/>
</dbReference>